<reference evidence="1" key="1">
    <citation type="submission" date="2021-05" db="EMBL/GenBank/DDBJ databases">
        <authorList>
            <person name="Pietrasiak N."/>
            <person name="Ward R."/>
            <person name="Stajich J.E."/>
            <person name="Kurbessoian T."/>
        </authorList>
    </citation>
    <scope>NUCLEOTIDE SEQUENCE</scope>
    <source>
        <strain evidence="1">GSE-NOS-MK-12-04C</strain>
    </source>
</reference>
<sequence>MTQVIDFNIDLGLRRVGRWGDGGGEIIYSYSDSQLSEVHHIELTAVAAVPL</sequence>
<name>A0A951QUV3_9CYAN</name>
<dbReference type="AlphaFoldDB" id="A0A951QUV3"/>
<proteinExistence type="predicted"/>
<organism evidence="1 2">
    <name type="scientific">Cyanomargarita calcarea GSE-NOS-MK-12-04C</name>
    <dbReference type="NCBI Taxonomy" id="2839659"/>
    <lineage>
        <taxon>Bacteria</taxon>
        <taxon>Bacillati</taxon>
        <taxon>Cyanobacteriota</taxon>
        <taxon>Cyanophyceae</taxon>
        <taxon>Nostocales</taxon>
        <taxon>Cyanomargaritaceae</taxon>
        <taxon>Cyanomargarita</taxon>
    </lineage>
</organism>
<comment type="caution">
    <text evidence="1">The sequence shown here is derived from an EMBL/GenBank/DDBJ whole genome shotgun (WGS) entry which is preliminary data.</text>
</comment>
<gene>
    <name evidence="1" type="ORF">KME60_34030</name>
</gene>
<evidence type="ECO:0000313" key="1">
    <source>
        <dbReference type="EMBL" id="MBW4672303.1"/>
    </source>
</evidence>
<dbReference type="Proteomes" id="UP000729701">
    <property type="component" value="Unassembled WGS sequence"/>
</dbReference>
<accession>A0A951QUV3</accession>
<protein>
    <submittedName>
        <fullName evidence="1">Uncharacterized protein</fullName>
    </submittedName>
</protein>
<reference evidence="1" key="2">
    <citation type="journal article" date="2022" name="Microbiol. Resour. Announc.">
        <title>Metagenome Sequencing to Explore Phylogenomics of Terrestrial Cyanobacteria.</title>
        <authorList>
            <person name="Ward R.D."/>
            <person name="Stajich J.E."/>
            <person name="Johansen J.R."/>
            <person name="Huntemann M."/>
            <person name="Clum A."/>
            <person name="Foster B."/>
            <person name="Foster B."/>
            <person name="Roux S."/>
            <person name="Palaniappan K."/>
            <person name="Varghese N."/>
            <person name="Mukherjee S."/>
            <person name="Reddy T.B.K."/>
            <person name="Daum C."/>
            <person name="Copeland A."/>
            <person name="Chen I.A."/>
            <person name="Ivanova N.N."/>
            <person name="Kyrpides N.C."/>
            <person name="Shapiro N."/>
            <person name="Eloe-Fadrosh E.A."/>
            <person name="Pietrasiak N."/>
        </authorList>
    </citation>
    <scope>NUCLEOTIDE SEQUENCE</scope>
    <source>
        <strain evidence="1">GSE-NOS-MK-12-04C</strain>
    </source>
</reference>
<evidence type="ECO:0000313" key="2">
    <source>
        <dbReference type="Proteomes" id="UP000729701"/>
    </source>
</evidence>
<dbReference type="EMBL" id="JAHHGZ010000071">
    <property type="protein sequence ID" value="MBW4672303.1"/>
    <property type="molecule type" value="Genomic_DNA"/>
</dbReference>